<evidence type="ECO:0000256" key="1">
    <source>
        <dbReference type="ARBA" id="ARBA00004141"/>
    </source>
</evidence>
<feature type="transmembrane region" description="Helical" evidence="5">
    <location>
        <begin position="57"/>
        <end position="76"/>
    </location>
</feature>
<dbReference type="InterPro" id="IPR052165">
    <property type="entry name" value="Membrane_assoc_protease"/>
</dbReference>
<dbReference type="Proteomes" id="UP000311605">
    <property type="component" value="Unassembled WGS sequence"/>
</dbReference>
<organism evidence="7 8">
    <name type="scientific">Aliirhizobium smilacinae</name>
    <dbReference type="NCBI Taxonomy" id="1395944"/>
    <lineage>
        <taxon>Bacteria</taxon>
        <taxon>Pseudomonadati</taxon>
        <taxon>Pseudomonadota</taxon>
        <taxon>Alphaproteobacteria</taxon>
        <taxon>Hyphomicrobiales</taxon>
        <taxon>Rhizobiaceae</taxon>
        <taxon>Aliirhizobium</taxon>
    </lineage>
</organism>
<dbReference type="PANTHER" id="PTHR33507:SF3">
    <property type="entry name" value="INNER MEMBRANE PROTEIN YBBJ"/>
    <property type="match status" value="1"/>
</dbReference>
<keyword evidence="2 5" id="KW-0812">Transmembrane</keyword>
<keyword evidence="3 5" id="KW-1133">Transmembrane helix</keyword>
<evidence type="ECO:0000256" key="3">
    <source>
        <dbReference type="ARBA" id="ARBA00022989"/>
    </source>
</evidence>
<feature type="domain" description="NfeD-like C-terminal" evidence="6">
    <location>
        <begin position="97"/>
        <end position="151"/>
    </location>
</feature>
<dbReference type="AlphaFoldDB" id="A0A5C4XJ47"/>
<evidence type="ECO:0000256" key="5">
    <source>
        <dbReference type="SAM" id="Phobius"/>
    </source>
</evidence>
<evidence type="ECO:0000256" key="4">
    <source>
        <dbReference type="ARBA" id="ARBA00023136"/>
    </source>
</evidence>
<reference evidence="7 8" key="1">
    <citation type="submission" date="2019-06" db="EMBL/GenBank/DDBJ databases">
        <title>The draft genome of Rhizobium smilacinae PTYR-5.</title>
        <authorList>
            <person name="Liu L."/>
            <person name="Li L."/>
            <person name="Zhang X."/>
        </authorList>
    </citation>
    <scope>NUCLEOTIDE SEQUENCE [LARGE SCALE GENOMIC DNA]</scope>
    <source>
        <strain evidence="7 8">PTYR-5</strain>
    </source>
</reference>
<keyword evidence="4 5" id="KW-0472">Membrane</keyword>
<comment type="caution">
    <text evidence="7">The sequence shown here is derived from an EMBL/GenBank/DDBJ whole genome shotgun (WGS) entry which is preliminary data.</text>
</comment>
<dbReference type="OrthoDB" id="9810336at2"/>
<evidence type="ECO:0000313" key="8">
    <source>
        <dbReference type="Proteomes" id="UP000311605"/>
    </source>
</evidence>
<evidence type="ECO:0000259" key="6">
    <source>
        <dbReference type="Pfam" id="PF01957"/>
    </source>
</evidence>
<evidence type="ECO:0000256" key="2">
    <source>
        <dbReference type="ARBA" id="ARBA00022692"/>
    </source>
</evidence>
<keyword evidence="8" id="KW-1185">Reference proteome</keyword>
<gene>
    <name evidence="7" type="ORF">FHP24_15495</name>
</gene>
<sequence length="154" mass="17022">MVVELWNSLGPWGWWIVGLILLCLELMVPGVFLIWIGAAAVVLGALSLALWDSAFWGWHVQLLLFAVLSVVFAVLGRRFYNGKGAKSDEPWLNRRGESLIGRTATLSEPILEGRGRIKLDDTMWLVMGPDLPVGSRVRVVASSGRDLTVEPVVR</sequence>
<name>A0A5C4XJ47_9HYPH</name>
<dbReference type="Gene3D" id="2.40.50.140">
    <property type="entry name" value="Nucleic acid-binding proteins"/>
    <property type="match status" value="1"/>
</dbReference>
<dbReference type="PANTHER" id="PTHR33507">
    <property type="entry name" value="INNER MEMBRANE PROTEIN YBBJ"/>
    <property type="match status" value="1"/>
</dbReference>
<dbReference type="GO" id="GO:0005886">
    <property type="term" value="C:plasma membrane"/>
    <property type="evidence" value="ECO:0007669"/>
    <property type="project" value="TreeGrafter"/>
</dbReference>
<proteinExistence type="predicted"/>
<dbReference type="RefSeq" id="WP_139677136.1">
    <property type="nucleotide sequence ID" value="NZ_VDMN01000003.1"/>
</dbReference>
<dbReference type="EMBL" id="VDMN01000003">
    <property type="protein sequence ID" value="TNM62640.1"/>
    <property type="molecule type" value="Genomic_DNA"/>
</dbReference>
<accession>A0A5C4XJ47</accession>
<evidence type="ECO:0000313" key="7">
    <source>
        <dbReference type="EMBL" id="TNM62640.1"/>
    </source>
</evidence>
<dbReference type="InterPro" id="IPR002810">
    <property type="entry name" value="NfeD-like_C"/>
</dbReference>
<dbReference type="Pfam" id="PF01957">
    <property type="entry name" value="NfeD"/>
    <property type="match status" value="1"/>
</dbReference>
<comment type="subcellular location">
    <subcellularLocation>
        <location evidence="1">Membrane</location>
        <topology evidence="1">Multi-pass membrane protein</topology>
    </subcellularLocation>
</comment>
<protein>
    <submittedName>
        <fullName evidence="7">NfeD family protein</fullName>
    </submittedName>
</protein>
<feature type="transmembrane region" description="Helical" evidence="5">
    <location>
        <begin position="12"/>
        <end position="28"/>
    </location>
</feature>
<dbReference type="InterPro" id="IPR012340">
    <property type="entry name" value="NA-bd_OB-fold"/>
</dbReference>